<dbReference type="InterPro" id="IPR006140">
    <property type="entry name" value="D-isomer_DH_NAD-bd"/>
</dbReference>
<protein>
    <submittedName>
        <fullName evidence="4">2-hydroxyacid dehydrogenase</fullName>
    </submittedName>
</protein>
<dbReference type="InterPro" id="IPR029753">
    <property type="entry name" value="D-isomer_DH_CS"/>
</dbReference>
<dbReference type="GO" id="GO:0016616">
    <property type="term" value="F:oxidoreductase activity, acting on the CH-OH group of donors, NAD or NADP as acceptor"/>
    <property type="evidence" value="ECO:0007669"/>
    <property type="project" value="UniProtKB-ARBA"/>
</dbReference>
<dbReference type="GO" id="GO:0051287">
    <property type="term" value="F:NAD binding"/>
    <property type="evidence" value="ECO:0007669"/>
    <property type="project" value="InterPro"/>
</dbReference>
<dbReference type="AlphaFoldDB" id="A0A0V9UMA3"/>
<evidence type="ECO:0000313" key="4">
    <source>
        <dbReference type="EMBL" id="KSZ59120.1"/>
    </source>
</evidence>
<dbReference type="RefSeq" id="WP_060651258.1">
    <property type="nucleotide sequence ID" value="NZ_AZXY01000003.1"/>
</dbReference>
<evidence type="ECO:0000313" key="5">
    <source>
        <dbReference type="Proteomes" id="UP000053060"/>
    </source>
</evidence>
<organism evidence="4 5">
    <name type="scientific">Rhodococcus pyridinivorans KG-16</name>
    <dbReference type="NCBI Taxonomy" id="1441730"/>
    <lineage>
        <taxon>Bacteria</taxon>
        <taxon>Bacillati</taxon>
        <taxon>Actinomycetota</taxon>
        <taxon>Actinomycetes</taxon>
        <taxon>Mycobacteriales</taxon>
        <taxon>Nocardiaceae</taxon>
        <taxon>Rhodococcus</taxon>
    </lineage>
</organism>
<evidence type="ECO:0000256" key="1">
    <source>
        <dbReference type="ARBA" id="ARBA00023002"/>
    </source>
</evidence>
<evidence type="ECO:0000256" key="2">
    <source>
        <dbReference type="ARBA" id="ARBA00023027"/>
    </source>
</evidence>
<sequence>MRIHLGPGHDEHLAAAIVSGGGTLSELDEADALVWDGSAEEFPDLPDRVRWVQLTYAGIEPFFRAGVIDDRRLWANASGVYADNVAEYAVGALLVGLRQFHASVAAKRWTKDVLDPRVRTLHGSTVAIVGCGGIGRAMIPRLHALGASVVAVNRSGRPVDGAKVTLPADRTSEVWSMADHFVVAAPATAETDHLVDAAALAAMPGSAWLVNVARGNLVDTDALVKALEDGAIAGAVLDVTDPEPLPEGHPLWDLDNAVITPHIANTRSRLTQTFAPTLEENVRRFVAGEELIARVDPNAGY</sequence>
<dbReference type="CDD" id="cd12159">
    <property type="entry name" value="2-Hacid_dh_2"/>
    <property type="match status" value="1"/>
</dbReference>
<dbReference type="PROSITE" id="PS00671">
    <property type="entry name" value="D_2_HYDROXYACID_DH_3"/>
    <property type="match status" value="1"/>
</dbReference>
<dbReference type="EMBL" id="AZXY01000003">
    <property type="protein sequence ID" value="KSZ59120.1"/>
    <property type="molecule type" value="Genomic_DNA"/>
</dbReference>
<evidence type="ECO:0000259" key="3">
    <source>
        <dbReference type="Pfam" id="PF02826"/>
    </source>
</evidence>
<feature type="domain" description="D-isomer specific 2-hydroxyacid dehydrogenase NAD-binding" evidence="3">
    <location>
        <begin position="93"/>
        <end position="264"/>
    </location>
</feature>
<dbReference type="Proteomes" id="UP000053060">
    <property type="component" value="Unassembled WGS sequence"/>
</dbReference>
<keyword evidence="2" id="KW-0520">NAD</keyword>
<name>A0A0V9UMA3_9NOCA</name>
<dbReference type="Gene3D" id="3.40.50.720">
    <property type="entry name" value="NAD(P)-binding Rossmann-like Domain"/>
    <property type="match status" value="2"/>
</dbReference>
<dbReference type="PATRIC" id="fig|1441730.3.peg.1481"/>
<dbReference type="SUPFAM" id="SSF51735">
    <property type="entry name" value="NAD(P)-binding Rossmann-fold domains"/>
    <property type="match status" value="1"/>
</dbReference>
<reference evidence="4 5" key="2">
    <citation type="journal article" date="2016" name="Genome Announc.">
        <title>Draft Genome Sequence of a Versatile Hydrocarbon-Degrading Bacterium, Rhodococcus pyridinivorans Strain KG-16, Collected from Oil Fields in India.</title>
        <authorList>
            <person name="Aggarwal R.K."/>
            <person name="Dawar C."/>
            <person name="Phanindranath R."/>
            <person name="Mutnuri L."/>
            <person name="Dayal A.M."/>
        </authorList>
    </citation>
    <scope>NUCLEOTIDE SEQUENCE [LARGE SCALE GENOMIC DNA]</scope>
    <source>
        <strain evidence="4 5">KG-16</strain>
    </source>
</reference>
<reference evidence="5" key="1">
    <citation type="submission" date="2015-01" db="EMBL/GenBank/DDBJ databases">
        <title>Draft genome sequence of Rhodococcus pyridinivorans strain KG-16, a hydrocarbon-degrading bacterium.</title>
        <authorList>
            <person name="Aggarwal R.K."/>
            <person name="Dawar C."/>
        </authorList>
    </citation>
    <scope>NUCLEOTIDE SEQUENCE [LARGE SCALE GENOMIC DNA]</scope>
    <source>
        <strain evidence="5">KG-16</strain>
    </source>
</reference>
<accession>A0A0V9UMA3</accession>
<keyword evidence="1" id="KW-0560">Oxidoreductase</keyword>
<comment type="caution">
    <text evidence="4">The sequence shown here is derived from an EMBL/GenBank/DDBJ whole genome shotgun (WGS) entry which is preliminary data.</text>
</comment>
<dbReference type="PANTHER" id="PTHR43333">
    <property type="entry name" value="2-HACID_DH_C DOMAIN-CONTAINING PROTEIN"/>
    <property type="match status" value="1"/>
</dbReference>
<gene>
    <name evidence="4" type="ORF">Z045_07050</name>
</gene>
<dbReference type="InterPro" id="IPR036291">
    <property type="entry name" value="NAD(P)-bd_dom_sf"/>
</dbReference>
<proteinExistence type="predicted"/>
<dbReference type="Pfam" id="PF02826">
    <property type="entry name" value="2-Hacid_dh_C"/>
    <property type="match status" value="1"/>
</dbReference>
<dbReference type="PANTHER" id="PTHR43333:SF1">
    <property type="entry name" value="D-ISOMER SPECIFIC 2-HYDROXYACID DEHYDROGENASE NAD-BINDING DOMAIN-CONTAINING PROTEIN"/>
    <property type="match status" value="1"/>
</dbReference>